<dbReference type="Pfam" id="PF09476">
    <property type="entry name" value="Pilus_CpaD"/>
    <property type="match status" value="1"/>
</dbReference>
<proteinExistence type="predicted"/>
<dbReference type="InterPro" id="IPR019027">
    <property type="entry name" value="Pilus_biogenesis_CpaD-related"/>
</dbReference>
<comment type="caution">
    <text evidence="2">The sequence shown here is derived from an EMBL/GenBank/DDBJ whole genome shotgun (WGS) entry which is preliminary data.</text>
</comment>
<evidence type="ECO:0000256" key="1">
    <source>
        <dbReference type="SAM" id="SignalP"/>
    </source>
</evidence>
<dbReference type="Proteomes" id="UP000078272">
    <property type="component" value="Unassembled WGS sequence"/>
</dbReference>
<dbReference type="PROSITE" id="PS51257">
    <property type="entry name" value="PROKAR_LIPOPROTEIN"/>
    <property type="match status" value="1"/>
</dbReference>
<keyword evidence="1" id="KW-0732">Signal</keyword>
<dbReference type="AlphaFoldDB" id="A0A175QLZ8"/>
<gene>
    <name evidence="2" type="ORF">NS226_23465</name>
</gene>
<feature type="chain" id="PRO_5008041436" evidence="1">
    <location>
        <begin position="23"/>
        <end position="109"/>
    </location>
</feature>
<evidence type="ECO:0000313" key="3">
    <source>
        <dbReference type="Proteomes" id="UP000078272"/>
    </source>
</evidence>
<reference evidence="2 3" key="1">
    <citation type="journal article" date="2016" name="Front. Microbiol.">
        <title>Genomic Resource of Rice Seed Associated Bacteria.</title>
        <authorList>
            <person name="Midha S."/>
            <person name="Bansal K."/>
            <person name="Sharma S."/>
            <person name="Kumar N."/>
            <person name="Patil P.P."/>
            <person name="Chaudhry V."/>
            <person name="Patil P.B."/>
        </authorList>
    </citation>
    <scope>NUCLEOTIDE SEQUENCE [LARGE SCALE GENOMIC DNA]</scope>
    <source>
        <strain evidence="2 3">NS226</strain>
    </source>
</reference>
<evidence type="ECO:0000313" key="2">
    <source>
        <dbReference type="EMBL" id="KTQ74897.1"/>
    </source>
</evidence>
<name>A0A175QLZ8_9HYPH</name>
<organism evidence="2 3">
    <name type="scientific">Aureimonas ureilytica</name>
    <dbReference type="NCBI Taxonomy" id="401562"/>
    <lineage>
        <taxon>Bacteria</taxon>
        <taxon>Pseudomonadati</taxon>
        <taxon>Pseudomonadota</taxon>
        <taxon>Alphaproteobacteria</taxon>
        <taxon>Hyphomicrobiales</taxon>
        <taxon>Aurantimonadaceae</taxon>
        <taxon>Aureimonas</taxon>
    </lineage>
</organism>
<feature type="non-terminal residue" evidence="2">
    <location>
        <position position="109"/>
    </location>
</feature>
<feature type="signal peptide" evidence="1">
    <location>
        <begin position="1"/>
        <end position="22"/>
    </location>
</feature>
<sequence length="109" mass="12119">MTARRSLSPRRFLPLVALSLLAGCANQHVEVGAVPDDYRTRHPITVREATEDLELFVASSDTRLTHPDLTRVESFGTRFRRARASVCLLYSSDAADDPHLEELSGGRII</sequence>
<accession>A0A175QLZ8</accession>
<dbReference type="RefSeq" id="WP_244496683.1">
    <property type="nucleotide sequence ID" value="NZ_LDPZ01000154.1"/>
</dbReference>
<dbReference type="EMBL" id="LDPZ01000154">
    <property type="protein sequence ID" value="KTQ74897.1"/>
    <property type="molecule type" value="Genomic_DNA"/>
</dbReference>
<protein>
    <submittedName>
        <fullName evidence="2">Uncharacterized protein</fullName>
    </submittedName>
</protein>
<dbReference type="STRING" id="401562.NS365_14390"/>